<gene>
    <name evidence="2" type="ORF">E9998_05505</name>
</gene>
<feature type="domain" description="DUF4132" evidence="1">
    <location>
        <begin position="836"/>
        <end position="1017"/>
    </location>
</feature>
<proteinExistence type="predicted"/>
<keyword evidence="3" id="KW-1185">Reference proteome</keyword>
<organism evidence="2 3">
    <name type="scientific">Glycomyces paridis</name>
    <dbReference type="NCBI Taxonomy" id="2126555"/>
    <lineage>
        <taxon>Bacteria</taxon>
        <taxon>Bacillati</taxon>
        <taxon>Actinomycetota</taxon>
        <taxon>Actinomycetes</taxon>
        <taxon>Glycomycetales</taxon>
        <taxon>Glycomycetaceae</taxon>
        <taxon>Glycomyces</taxon>
    </lineage>
</organism>
<evidence type="ECO:0000313" key="3">
    <source>
        <dbReference type="Proteomes" id="UP000305792"/>
    </source>
</evidence>
<evidence type="ECO:0000259" key="1">
    <source>
        <dbReference type="Pfam" id="PF13569"/>
    </source>
</evidence>
<sequence length="1104" mass="119219">MIDETSTANDAALPDEDAFVLPKAWRRFVQPRRGSGAPRRLAIDSGAGTVFRVWQGPRVREYLAHEANERYAAAGRAFLDGGPDVLGAAAVLTIARSFVSPERAVAREVFDMAAAEHGLPFAAAALAESLAVEIAPTGSGERVALVRRSISSTNWSLLDHRDEVEEIRMHFASASDEEYASIVSALKEVRTDPAGRFAVSLLVPSERAWMDEVCEEHRAHQGNRSGKDLLLKFVTTPEQLECLEPSSMRFFWVRTAQLADLLDRLGPAALPVIERCLEGHLDSDEKKTVYRALAVIPTDAAFALLADRLADPVAMAFALEAAARFPQRTLRTIADRLPGASPADAERYAALLHADPVLLHVALPLQDARVKEAVQSLVGAEERLPAVPDEAVPGLLLAPPWEKADTKATVVKGLTPPAIERVEWAEGEREAWAELPMWPGPYHGEPDWAEEAERFDERGSDNQAIMLCLAPEAIALELLPRWNTGSTYLQESRLQRVLARFGDAAAAQVAAAAATHVDLSDTLLPISGLAAARYAADALVRLKTRREFALEWLDRHAEDAAALLVPDALGTAKRRRTAAETALCAVAVAKGADLVRKAAASYGEEAAAAIAALVDLDPLAPVGVPVPIPGGWAVPAALPQVMLAGDAGALPDAAVRNLIVVLALGTPEYDYPGVKVLAETCDRASLERFSLALFERWVAAGGPPEDSWALTQLAHFGGDDTVRTLAPLIARWPGENQHQRAVKGLRVLGAIGSDAALRAVNGIAEKARFDAIVWEAHEQIRTVAAQLGLSTDQLADRLVPDFGLREADALVLDYGPRRFRVGFDESLRPFATDEDGKPRKTLPKPGAKDDKALADAAYKRFALLRKELRTVAADQVKRLERAMVEGRTWTTAEFDEHFVRHPLVWQLARRLVWRAATADGAVTFRLAEDRTVTGVEDDAIALAPEAAIGLVHPVHLGDELAAWAEVFADYELVQPFPQLARPVMAFTEEERSTGRLTRFENVTVPVGKILGLVSRGWMRAAPEGGGVEPGVSCGLGALRILVELSPGISVGAVDMHPEQTLHSVVVSGRERYGWGRSEPRTGFEAEPVAASEALAALASLTWTG</sequence>
<evidence type="ECO:0000313" key="2">
    <source>
        <dbReference type="EMBL" id="THV30832.1"/>
    </source>
</evidence>
<dbReference type="RefSeq" id="WP_136528698.1">
    <property type="nucleotide sequence ID" value="NZ_STGX01000003.1"/>
</dbReference>
<name>A0A4S8PMG5_9ACTN</name>
<dbReference type="EMBL" id="STGX01000003">
    <property type="protein sequence ID" value="THV30832.1"/>
    <property type="molecule type" value="Genomic_DNA"/>
</dbReference>
<dbReference type="OrthoDB" id="4554725at2"/>
<accession>A0A4S8PMG5</accession>
<dbReference type="InterPro" id="IPR025406">
    <property type="entry name" value="DUF4132"/>
</dbReference>
<dbReference type="AlphaFoldDB" id="A0A4S8PMG5"/>
<comment type="caution">
    <text evidence="2">The sequence shown here is derived from an EMBL/GenBank/DDBJ whole genome shotgun (WGS) entry which is preliminary data.</text>
</comment>
<dbReference type="Proteomes" id="UP000305792">
    <property type="component" value="Unassembled WGS sequence"/>
</dbReference>
<dbReference type="Pfam" id="PF13569">
    <property type="entry name" value="DUF4132"/>
    <property type="match status" value="1"/>
</dbReference>
<protein>
    <submittedName>
        <fullName evidence="2">DUF4132 domain-containing protein</fullName>
    </submittedName>
</protein>
<reference evidence="2 3" key="1">
    <citation type="journal article" date="2018" name="Int. J. Syst. Evol. Microbiol.">
        <title>Glycomyces paridis sp. nov., isolated from the medicinal plant Paris polyphylla.</title>
        <authorList>
            <person name="Fang X.M."/>
            <person name="Bai J.L."/>
            <person name="Su J."/>
            <person name="Zhao L.L."/>
            <person name="Liu H.Y."/>
            <person name="Ma B.P."/>
            <person name="Zhang Y.Q."/>
            <person name="Yu L.Y."/>
        </authorList>
    </citation>
    <scope>NUCLEOTIDE SEQUENCE [LARGE SCALE GENOMIC DNA]</scope>
    <source>
        <strain evidence="2 3">CPCC 204357</strain>
    </source>
</reference>